<dbReference type="Proteomes" id="UP000553963">
    <property type="component" value="Unassembled WGS sequence"/>
</dbReference>
<evidence type="ECO:0000259" key="4">
    <source>
        <dbReference type="Pfam" id="PF13407"/>
    </source>
</evidence>
<organism evidence="5 6">
    <name type="scientific">Kaistia hirudinis</name>
    <dbReference type="NCBI Taxonomy" id="1293440"/>
    <lineage>
        <taxon>Bacteria</taxon>
        <taxon>Pseudomonadati</taxon>
        <taxon>Pseudomonadota</taxon>
        <taxon>Alphaproteobacteria</taxon>
        <taxon>Hyphomicrobiales</taxon>
        <taxon>Kaistiaceae</taxon>
        <taxon>Kaistia</taxon>
    </lineage>
</organism>
<reference evidence="5 6" key="1">
    <citation type="submission" date="2020-08" db="EMBL/GenBank/DDBJ databases">
        <title>Genomic Encyclopedia of Type Strains, Phase IV (KMG-IV): sequencing the most valuable type-strain genomes for metagenomic binning, comparative biology and taxonomic classification.</title>
        <authorList>
            <person name="Goeker M."/>
        </authorList>
    </citation>
    <scope>NUCLEOTIDE SEQUENCE [LARGE SCALE GENOMIC DNA]</scope>
    <source>
        <strain evidence="5 6">DSM 25966</strain>
    </source>
</reference>
<dbReference type="InterPro" id="IPR025997">
    <property type="entry name" value="SBP_2_dom"/>
</dbReference>
<evidence type="ECO:0000256" key="2">
    <source>
        <dbReference type="ARBA" id="ARBA00007639"/>
    </source>
</evidence>
<dbReference type="Gene3D" id="3.40.50.2300">
    <property type="match status" value="2"/>
</dbReference>
<dbReference type="SUPFAM" id="SSF53822">
    <property type="entry name" value="Periplasmic binding protein-like I"/>
    <property type="match status" value="1"/>
</dbReference>
<dbReference type="CDD" id="cd06316">
    <property type="entry name" value="PBP1_ABC_sugar_binding-like"/>
    <property type="match status" value="1"/>
</dbReference>
<evidence type="ECO:0000256" key="3">
    <source>
        <dbReference type="ARBA" id="ARBA00022729"/>
    </source>
</evidence>
<comment type="caution">
    <text evidence="5">The sequence shown here is derived from an EMBL/GenBank/DDBJ whole genome shotgun (WGS) entry which is preliminary data.</text>
</comment>
<evidence type="ECO:0000313" key="6">
    <source>
        <dbReference type="Proteomes" id="UP000553963"/>
    </source>
</evidence>
<keyword evidence="3" id="KW-0732">Signal</keyword>
<dbReference type="PANTHER" id="PTHR46847:SF1">
    <property type="entry name" value="D-ALLOSE-BINDING PERIPLASMIC PROTEIN-RELATED"/>
    <property type="match status" value="1"/>
</dbReference>
<proteinExistence type="inferred from homology"/>
<gene>
    <name evidence="5" type="ORF">GGR25_004457</name>
</gene>
<evidence type="ECO:0000313" key="5">
    <source>
        <dbReference type="EMBL" id="MBB3933384.1"/>
    </source>
</evidence>
<evidence type="ECO:0000256" key="1">
    <source>
        <dbReference type="ARBA" id="ARBA00004196"/>
    </source>
</evidence>
<comment type="similarity">
    <text evidence="2">Belongs to the bacterial solute-binding protein 2 family.</text>
</comment>
<protein>
    <submittedName>
        <fullName evidence="5">Ribose transport system substrate-binding protein</fullName>
    </submittedName>
</protein>
<dbReference type="InterPro" id="IPR028082">
    <property type="entry name" value="Peripla_BP_I"/>
</dbReference>
<dbReference type="PANTHER" id="PTHR46847">
    <property type="entry name" value="D-ALLOSE-BINDING PERIPLASMIC PROTEIN-RELATED"/>
    <property type="match status" value="1"/>
</dbReference>
<comment type="subcellular location">
    <subcellularLocation>
        <location evidence="1">Cell envelope</location>
    </subcellularLocation>
</comment>
<feature type="domain" description="Periplasmic binding protein" evidence="4">
    <location>
        <begin position="142"/>
        <end position="399"/>
    </location>
</feature>
<dbReference type="GO" id="GO:0030313">
    <property type="term" value="C:cell envelope"/>
    <property type="evidence" value="ECO:0007669"/>
    <property type="project" value="UniProtKB-SubCell"/>
</dbReference>
<name>A0A840AUU1_9HYPH</name>
<keyword evidence="6" id="KW-1185">Reference proteome</keyword>
<dbReference type="Pfam" id="PF13407">
    <property type="entry name" value="Peripla_BP_4"/>
    <property type="match status" value="1"/>
</dbReference>
<accession>A0A840AUU1</accession>
<sequence>MMSTLQFDLNARLRIEARAIGAKSGGKRASERRIQPASRWVGFRCVAAATSGRRLEDRRSTACHYIREETELKTRMAVLALALFGTVALSPVASAAELSVPAFSTDEIKSTGPNGEAAVSATKLSLTDEELKKLKDGHFKVAMAFHMLSNEMNNTELAALKDTFEKLGVEVVGVTDAQMKVETQVANIESLMALHPDAILSTPIDPVSTEASYRAAAKAGAKIVFIENIAANFKPGVDYVSAVAADNFGNGMAAADIMAEAIGGKGEVGVVFFDANFFVTTQRSDGFKYRIQNAYPDIKIVAEAGFTDQNRVSEVADGMLANHPNLAGVFAVWDVPAEGVMASAKSAGRNDLVITTIDLGANVARIIAEDGMIKGLGAQRPYDQGVAIAMATAYGLIGKPAPAFIAVPALPVVRGNLLEAWKEAYHKDAPKELADLVAKKQ</sequence>
<dbReference type="GO" id="GO:0030246">
    <property type="term" value="F:carbohydrate binding"/>
    <property type="evidence" value="ECO:0007669"/>
    <property type="project" value="UniProtKB-ARBA"/>
</dbReference>
<dbReference type="AlphaFoldDB" id="A0A840AUU1"/>
<dbReference type="EMBL" id="JACIDS010000006">
    <property type="protein sequence ID" value="MBB3933384.1"/>
    <property type="molecule type" value="Genomic_DNA"/>
</dbReference>